<dbReference type="UniPathway" id="UPA00002">
    <property type="reaction ID" value="UER00468"/>
</dbReference>
<dbReference type="CDD" id="cd00959">
    <property type="entry name" value="DeoC"/>
    <property type="match status" value="1"/>
</dbReference>
<accession>A0A1I0N8H4</accession>
<comment type="similarity">
    <text evidence="1 6">Belongs to the DeoC/FbaB aldolase family. DeoC type 1 subfamily.</text>
</comment>
<feature type="active site" description="Proton donor/acceptor" evidence="6">
    <location>
        <position position="189"/>
    </location>
</feature>
<dbReference type="Gene3D" id="3.20.20.70">
    <property type="entry name" value="Aldolase class I"/>
    <property type="match status" value="1"/>
</dbReference>
<gene>
    <name evidence="6" type="primary">deoC</name>
    <name evidence="7" type="ORF">SAMN05216170_1160</name>
</gene>
<keyword evidence="4 6" id="KW-0704">Schiff base</keyword>
<dbReference type="NCBIfam" id="TIGR00126">
    <property type="entry name" value="deoC"/>
    <property type="match status" value="1"/>
</dbReference>
<protein>
    <recommendedName>
        <fullName evidence="6">Deoxyribose-phosphate aldolase</fullName>
        <shortName evidence="6">DERA</shortName>
        <ecNumber evidence="6">4.1.2.4</ecNumber>
    </recommendedName>
    <alternativeName>
        <fullName evidence="6">2-deoxy-D-ribose 5-phosphate aldolase</fullName>
    </alternativeName>
    <alternativeName>
        <fullName evidence="6">Phosphodeoxyriboaldolase</fullName>
        <shortName evidence="6">Deoxyriboaldolase</shortName>
    </alternativeName>
</protein>
<reference evidence="7 8" key="1">
    <citation type="submission" date="2016-10" db="EMBL/GenBank/DDBJ databases">
        <authorList>
            <person name="de Groot N.N."/>
        </authorList>
    </citation>
    <scope>NUCLEOTIDE SEQUENCE [LARGE SCALE GENOMIC DNA]</scope>
    <source>
        <strain evidence="7 8">OGL-20</strain>
    </source>
</reference>
<dbReference type="PANTHER" id="PTHR10889">
    <property type="entry name" value="DEOXYRIBOSE-PHOSPHATE ALDOLASE"/>
    <property type="match status" value="1"/>
</dbReference>
<dbReference type="EMBL" id="FOIW01000001">
    <property type="protein sequence ID" value="SEV96986.1"/>
    <property type="molecule type" value="Genomic_DNA"/>
</dbReference>
<dbReference type="GO" id="GO:0006018">
    <property type="term" value="P:2-deoxyribose 1-phosphate catabolic process"/>
    <property type="evidence" value="ECO:0007669"/>
    <property type="project" value="UniProtKB-UniRule"/>
</dbReference>
<dbReference type="Pfam" id="PF01791">
    <property type="entry name" value="DeoC"/>
    <property type="match status" value="1"/>
</dbReference>
<evidence type="ECO:0000313" key="8">
    <source>
        <dbReference type="Proteomes" id="UP000182125"/>
    </source>
</evidence>
<feature type="active site" description="Schiff-base intermediate with acetaldehyde" evidence="6">
    <location>
        <position position="160"/>
    </location>
</feature>
<dbReference type="PANTHER" id="PTHR10889:SF1">
    <property type="entry name" value="DEOXYRIBOSE-PHOSPHATE ALDOLASE"/>
    <property type="match status" value="1"/>
</dbReference>
<dbReference type="Proteomes" id="UP000182125">
    <property type="component" value="Unassembled WGS sequence"/>
</dbReference>
<keyword evidence="3 6" id="KW-0456">Lyase</keyword>
<evidence type="ECO:0000256" key="2">
    <source>
        <dbReference type="ARBA" id="ARBA00022490"/>
    </source>
</evidence>
<evidence type="ECO:0000313" key="7">
    <source>
        <dbReference type="EMBL" id="SEV96986.1"/>
    </source>
</evidence>
<evidence type="ECO:0000256" key="1">
    <source>
        <dbReference type="ARBA" id="ARBA00010936"/>
    </source>
</evidence>
<dbReference type="InterPro" id="IPR028581">
    <property type="entry name" value="DeoC_typeI"/>
</dbReference>
<comment type="function">
    <text evidence="6">Catalyzes a reversible aldol reaction between acetaldehyde and D-glyceraldehyde 3-phosphate to generate 2-deoxy-D-ribose 5-phosphate.</text>
</comment>
<feature type="active site" description="Proton donor/acceptor" evidence="6">
    <location>
        <position position="96"/>
    </location>
</feature>
<dbReference type="SMART" id="SM01133">
    <property type="entry name" value="DeoC"/>
    <property type="match status" value="1"/>
</dbReference>
<evidence type="ECO:0000256" key="6">
    <source>
        <dbReference type="HAMAP-Rule" id="MF_00114"/>
    </source>
</evidence>
<evidence type="ECO:0000256" key="4">
    <source>
        <dbReference type="ARBA" id="ARBA00023270"/>
    </source>
</evidence>
<evidence type="ECO:0000256" key="3">
    <source>
        <dbReference type="ARBA" id="ARBA00023239"/>
    </source>
</evidence>
<comment type="catalytic activity">
    <reaction evidence="5 6">
        <text>2-deoxy-D-ribose 5-phosphate = D-glyceraldehyde 3-phosphate + acetaldehyde</text>
        <dbReference type="Rhea" id="RHEA:12821"/>
        <dbReference type="ChEBI" id="CHEBI:15343"/>
        <dbReference type="ChEBI" id="CHEBI:59776"/>
        <dbReference type="ChEBI" id="CHEBI:62877"/>
        <dbReference type="EC" id="4.1.2.4"/>
    </reaction>
</comment>
<dbReference type="InterPro" id="IPR002915">
    <property type="entry name" value="DeoC/FbaB/LacD_aldolase"/>
</dbReference>
<dbReference type="EC" id="4.1.2.4" evidence="6"/>
<dbReference type="GO" id="GO:0009264">
    <property type="term" value="P:deoxyribonucleotide catabolic process"/>
    <property type="evidence" value="ECO:0007669"/>
    <property type="project" value="UniProtKB-UniRule"/>
</dbReference>
<dbReference type="InterPro" id="IPR013785">
    <property type="entry name" value="Aldolase_TIM"/>
</dbReference>
<organism evidence="7 8">
    <name type="scientific">Thermococcus thioreducens</name>
    <dbReference type="NCBI Taxonomy" id="277988"/>
    <lineage>
        <taxon>Archaea</taxon>
        <taxon>Methanobacteriati</taxon>
        <taxon>Methanobacteriota</taxon>
        <taxon>Thermococci</taxon>
        <taxon>Thermococcales</taxon>
        <taxon>Thermococcaceae</taxon>
        <taxon>Thermococcus</taxon>
    </lineage>
</organism>
<dbReference type="SUPFAM" id="SSF51569">
    <property type="entry name" value="Aldolase"/>
    <property type="match status" value="1"/>
</dbReference>
<dbReference type="GO" id="GO:0016052">
    <property type="term" value="P:carbohydrate catabolic process"/>
    <property type="evidence" value="ECO:0007669"/>
    <property type="project" value="TreeGrafter"/>
</dbReference>
<dbReference type="AlphaFoldDB" id="A0A1I0N8H4"/>
<dbReference type="GO" id="GO:0005737">
    <property type="term" value="C:cytoplasm"/>
    <property type="evidence" value="ECO:0007669"/>
    <property type="project" value="UniProtKB-SubCell"/>
</dbReference>
<sequence length="229" mass="24716">MIIMGDHLDMAKYIDHTNLKPYATADDIVKLCEEAKEYGFYAVCVNPYRVKLAKELLKGSEVKVATVIGFPLGATPTEVKVFEAKRALEDGADELDMVINIGALKDKDYEYVKRDIEEVVRVAHERGAVVKVILETCYLTEEEKVKACELAKEAGADFVKTSTGFGTGGATVEDVKLMREVVGQEMGVKAAGGIRTYEQALAMIEAGATRIGTSSGVKIVEGARDAGSG</sequence>
<comment type="subcellular location">
    <subcellularLocation>
        <location evidence="6">Cytoplasm</location>
    </subcellularLocation>
</comment>
<dbReference type="InterPro" id="IPR011343">
    <property type="entry name" value="DeoC"/>
</dbReference>
<evidence type="ECO:0000256" key="5">
    <source>
        <dbReference type="ARBA" id="ARBA00048791"/>
    </source>
</evidence>
<dbReference type="FunFam" id="3.20.20.70:FF:000044">
    <property type="entry name" value="Deoxyribose-phosphate aldolase"/>
    <property type="match status" value="1"/>
</dbReference>
<dbReference type="HAMAP" id="MF_00114">
    <property type="entry name" value="DeoC_type1"/>
    <property type="match status" value="1"/>
</dbReference>
<dbReference type="PIRSF" id="PIRSF001357">
    <property type="entry name" value="DeoC"/>
    <property type="match status" value="1"/>
</dbReference>
<dbReference type="GO" id="GO:0004139">
    <property type="term" value="F:deoxyribose-phosphate aldolase activity"/>
    <property type="evidence" value="ECO:0007669"/>
    <property type="project" value="UniProtKB-UniRule"/>
</dbReference>
<proteinExistence type="inferred from homology"/>
<comment type="pathway">
    <text evidence="6">Carbohydrate degradation; 2-deoxy-D-ribose 1-phosphate degradation; D-glyceraldehyde 3-phosphate and acetaldehyde from 2-deoxy-alpha-D-ribose 1-phosphate: step 2/2.</text>
</comment>
<keyword evidence="2 6" id="KW-0963">Cytoplasm</keyword>
<name>A0A1I0N8H4_9EURY</name>